<dbReference type="SUPFAM" id="SSF51197">
    <property type="entry name" value="Clavaminate synthase-like"/>
    <property type="match status" value="1"/>
</dbReference>
<reference evidence="2 3" key="1">
    <citation type="journal article" date="2016" name="Nat. Commun.">
        <title>Extremotolerant tardigrade genome and improved radiotolerance of human cultured cells by tardigrade-unique protein.</title>
        <authorList>
            <person name="Hashimoto T."/>
            <person name="Horikawa D.D."/>
            <person name="Saito Y."/>
            <person name="Kuwahara H."/>
            <person name="Kozuka-Hata H."/>
            <person name="Shin-I T."/>
            <person name="Minakuchi Y."/>
            <person name="Ohishi K."/>
            <person name="Motoyama A."/>
            <person name="Aizu T."/>
            <person name="Enomoto A."/>
            <person name="Kondo K."/>
            <person name="Tanaka S."/>
            <person name="Hara Y."/>
            <person name="Koshikawa S."/>
            <person name="Sagara H."/>
            <person name="Miura T."/>
            <person name="Yokobori S."/>
            <person name="Miyagawa K."/>
            <person name="Suzuki Y."/>
            <person name="Kubo T."/>
            <person name="Oyama M."/>
            <person name="Kohara Y."/>
            <person name="Fujiyama A."/>
            <person name="Arakawa K."/>
            <person name="Katayama T."/>
            <person name="Toyoda A."/>
            <person name="Kunieda T."/>
        </authorList>
    </citation>
    <scope>NUCLEOTIDE SEQUENCE [LARGE SCALE GENOMIC DNA]</scope>
    <source>
        <strain evidence="2 3">YOKOZUNA-1</strain>
    </source>
</reference>
<comment type="caution">
    <text evidence="2">The sequence shown here is derived from an EMBL/GenBank/DDBJ whole genome shotgun (WGS) entry which is preliminary data.</text>
</comment>
<dbReference type="OrthoDB" id="445007at2759"/>
<evidence type="ECO:0000313" key="3">
    <source>
        <dbReference type="Proteomes" id="UP000186922"/>
    </source>
</evidence>
<dbReference type="EMBL" id="BDGG01000001">
    <property type="protein sequence ID" value="GAU89759.1"/>
    <property type="molecule type" value="Genomic_DNA"/>
</dbReference>
<gene>
    <name evidence="2" type="primary">RvY_02270-1</name>
    <name evidence="2" type="synonym">RvY_02270.1</name>
    <name evidence="2" type="ORF">RvY_02270</name>
</gene>
<dbReference type="Proteomes" id="UP000186922">
    <property type="component" value="Unassembled WGS sequence"/>
</dbReference>
<evidence type="ECO:0000256" key="1">
    <source>
        <dbReference type="SAM" id="MobiDB-lite"/>
    </source>
</evidence>
<feature type="region of interest" description="Disordered" evidence="1">
    <location>
        <begin position="159"/>
        <end position="181"/>
    </location>
</feature>
<evidence type="ECO:0000313" key="2">
    <source>
        <dbReference type="EMBL" id="GAU89759.1"/>
    </source>
</evidence>
<dbReference type="AlphaFoldDB" id="A0A1D1UJ61"/>
<accession>A0A1D1UJ61</accession>
<dbReference type="STRING" id="947166.A0A1D1UJ61"/>
<protein>
    <submittedName>
        <fullName evidence="2">Uncharacterized protein</fullName>
    </submittedName>
</protein>
<organism evidence="2 3">
    <name type="scientific">Ramazzottius varieornatus</name>
    <name type="common">Water bear</name>
    <name type="synonym">Tardigrade</name>
    <dbReference type="NCBI Taxonomy" id="947166"/>
    <lineage>
        <taxon>Eukaryota</taxon>
        <taxon>Metazoa</taxon>
        <taxon>Ecdysozoa</taxon>
        <taxon>Tardigrada</taxon>
        <taxon>Eutardigrada</taxon>
        <taxon>Parachela</taxon>
        <taxon>Hypsibioidea</taxon>
        <taxon>Ramazzottiidae</taxon>
        <taxon>Ramazzottius</taxon>
    </lineage>
</organism>
<name>A0A1D1UJ61_RAMVA</name>
<keyword evidence="3" id="KW-1185">Reference proteome</keyword>
<sequence length="181" mass="20378">MSLVGFQQRMSNYPFEGTQGCTVYITLDAVPLETALKVVVGSHLWNKTFFPDGFDPFTISDQIKEGQYERIPDIRTLNEAMIRETNLFPGDIVIYNMKCVVSTNGNATHHPQRALALHFLGDDVRFVERPWPINPPITGNLKVGDHPSRDSATFPTVFTAERSTRPSTNQPAHTVHNEKTH</sequence>
<proteinExistence type="predicted"/>
<dbReference type="Gene3D" id="2.60.120.620">
    <property type="entry name" value="q2cbj1_9rhob like domain"/>
    <property type="match status" value="1"/>
</dbReference>